<evidence type="ECO:0000256" key="1">
    <source>
        <dbReference type="ARBA" id="ARBA00004117"/>
    </source>
</evidence>
<accession>A0ABS4DZG2</accession>
<comment type="similarity">
    <text evidence="2">Belongs to the flagella basal body rod proteins family.</text>
</comment>
<keyword evidence="6" id="KW-0969">Cilium</keyword>
<keyword evidence="7" id="KW-1185">Reference proteome</keyword>
<evidence type="ECO:0000313" key="6">
    <source>
        <dbReference type="EMBL" id="MBP1851078.1"/>
    </source>
</evidence>
<dbReference type="InterPro" id="IPR001444">
    <property type="entry name" value="Flag_bb_rod_N"/>
</dbReference>
<dbReference type="Pfam" id="PF06429">
    <property type="entry name" value="Flg_bbr_C"/>
    <property type="match status" value="1"/>
</dbReference>
<feature type="domain" description="Flagellar basal body rod protein N-terminal" evidence="4">
    <location>
        <begin position="7"/>
        <end position="36"/>
    </location>
</feature>
<comment type="caution">
    <text evidence="6">The sequence shown here is derived from an EMBL/GenBank/DDBJ whole genome shotgun (WGS) entry which is preliminary data.</text>
</comment>
<protein>
    <submittedName>
        <fullName evidence="6">Flagellar basal-body rod protein FlgC</fullName>
    </submittedName>
</protein>
<dbReference type="RefSeq" id="WP_209945427.1">
    <property type="nucleotide sequence ID" value="NZ_JAGGJU010000006.1"/>
</dbReference>
<dbReference type="Pfam" id="PF00460">
    <property type="entry name" value="Flg_bb_rod"/>
    <property type="match status" value="1"/>
</dbReference>
<dbReference type="Proteomes" id="UP000759443">
    <property type="component" value="Unassembled WGS sequence"/>
</dbReference>
<evidence type="ECO:0000256" key="3">
    <source>
        <dbReference type="ARBA" id="ARBA00023143"/>
    </source>
</evidence>
<keyword evidence="6" id="KW-0282">Flagellum</keyword>
<organism evidence="6 7">
    <name type="scientific">Rhizobium halophytocola</name>
    <dbReference type="NCBI Taxonomy" id="735519"/>
    <lineage>
        <taxon>Bacteria</taxon>
        <taxon>Pseudomonadati</taxon>
        <taxon>Pseudomonadota</taxon>
        <taxon>Alphaproteobacteria</taxon>
        <taxon>Hyphomicrobiales</taxon>
        <taxon>Rhizobiaceae</taxon>
        <taxon>Rhizobium/Agrobacterium group</taxon>
        <taxon>Rhizobium</taxon>
    </lineage>
</organism>
<proteinExistence type="inferred from homology"/>
<comment type="subcellular location">
    <subcellularLocation>
        <location evidence="1">Bacterial flagellum basal body</location>
    </subcellularLocation>
</comment>
<reference evidence="6 7" key="1">
    <citation type="submission" date="2021-03" db="EMBL/GenBank/DDBJ databases">
        <title>Genomic Encyclopedia of Type Strains, Phase IV (KMG-IV): sequencing the most valuable type-strain genomes for metagenomic binning, comparative biology and taxonomic classification.</title>
        <authorList>
            <person name="Goeker M."/>
        </authorList>
    </citation>
    <scope>NUCLEOTIDE SEQUENCE [LARGE SCALE GENOMIC DNA]</scope>
    <source>
        <strain evidence="6 7">DSM 21600</strain>
    </source>
</reference>
<evidence type="ECO:0000259" key="5">
    <source>
        <dbReference type="Pfam" id="PF06429"/>
    </source>
</evidence>
<evidence type="ECO:0000313" key="7">
    <source>
        <dbReference type="Proteomes" id="UP000759443"/>
    </source>
</evidence>
<dbReference type="PANTHER" id="PTHR30435:SF19">
    <property type="entry name" value="FLAGELLAR BASAL-BODY ROD PROTEIN FLGG"/>
    <property type="match status" value="1"/>
</dbReference>
<evidence type="ECO:0000259" key="4">
    <source>
        <dbReference type="Pfam" id="PF00460"/>
    </source>
</evidence>
<dbReference type="InterPro" id="IPR010930">
    <property type="entry name" value="Flg_bb/hook_C_dom"/>
</dbReference>
<keyword evidence="6" id="KW-0966">Cell projection</keyword>
<name>A0ABS4DZG2_9HYPH</name>
<keyword evidence="3" id="KW-0975">Bacterial flagellum</keyword>
<dbReference type="EMBL" id="JAGGJU010000006">
    <property type="protein sequence ID" value="MBP1851078.1"/>
    <property type="molecule type" value="Genomic_DNA"/>
</dbReference>
<gene>
    <name evidence="6" type="ORF">J2Z17_002521</name>
</gene>
<dbReference type="PANTHER" id="PTHR30435">
    <property type="entry name" value="FLAGELLAR PROTEIN"/>
    <property type="match status" value="1"/>
</dbReference>
<evidence type="ECO:0000256" key="2">
    <source>
        <dbReference type="ARBA" id="ARBA00009677"/>
    </source>
</evidence>
<feature type="domain" description="Flagellar basal-body/hook protein C-terminal" evidence="5">
    <location>
        <begin position="66"/>
        <end position="104"/>
    </location>
</feature>
<sequence length="108" mass="11066">MTIAAAMTTAVSGMRAQTTRLSATADNIANSMTPGYDRRVTYLDSPSGAGVTAKVASSGGLPSPTGSNVDLAGEMLDTLTAKTAFQASAAVFETGADMWDVLMSIKRD</sequence>